<gene>
    <name evidence="2" type="ORF">HYS17_11325</name>
</gene>
<organism evidence="2 3">
    <name type="scientific">Micavibrio aeruginosavorus</name>
    <dbReference type="NCBI Taxonomy" id="349221"/>
    <lineage>
        <taxon>Bacteria</taxon>
        <taxon>Pseudomonadati</taxon>
        <taxon>Bdellovibrionota</taxon>
        <taxon>Bdellovibrionia</taxon>
        <taxon>Bdellovibrionales</taxon>
        <taxon>Pseudobdellovibrionaceae</taxon>
        <taxon>Micavibrio</taxon>
    </lineage>
</organism>
<feature type="signal peptide" evidence="1">
    <location>
        <begin position="1"/>
        <end position="25"/>
    </location>
</feature>
<proteinExistence type="predicted"/>
<feature type="chain" id="PRO_5032330448" description="Lipoprotein" evidence="1">
    <location>
        <begin position="26"/>
        <end position="189"/>
    </location>
</feature>
<dbReference type="Proteomes" id="UP000595362">
    <property type="component" value="Chromosome"/>
</dbReference>
<name>A0A7T5R1Y9_9BACT</name>
<evidence type="ECO:0000313" key="3">
    <source>
        <dbReference type="Proteomes" id="UP000595362"/>
    </source>
</evidence>
<dbReference type="EMBL" id="CP066681">
    <property type="protein sequence ID" value="QQG36067.1"/>
    <property type="molecule type" value="Genomic_DNA"/>
</dbReference>
<sequence length="189" mass="21106">MSLQNVRRFFSSVCLSSALLSGACAASTHVPKLESGDASRVNVYLSPSVFMVCGKDSRHDYGVVVQIQSTNRLHAGNDLEAHEKRQGAHINAFHQAMVERWQSQQRRRAHALFKEHYLSPGFEGKLKDDETAFSREVKVIADDLFSYALRKIGDGGFELRYDVGAHSVPDEPQAKALCNARRQQGLIFN</sequence>
<evidence type="ECO:0000256" key="1">
    <source>
        <dbReference type="SAM" id="SignalP"/>
    </source>
</evidence>
<dbReference type="PROSITE" id="PS51257">
    <property type="entry name" value="PROKAR_LIPOPROTEIN"/>
    <property type="match status" value="1"/>
</dbReference>
<dbReference type="AlphaFoldDB" id="A0A7T5R1Y9"/>
<accession>A0A7T5R1Y9</accession>
<evidence type="ECO:0000313" key="2">
    <source>
        <dbReference type="EMBL" id="QQG36067.1"/>
    </source>
</evidence>
<keyword evidence="1" id="KW-0732">Signal</keyword>
<evidence type="ECO:0008006" key="4">
    <source>
        <dbReference type="Google" id="ProtNLM"/>
    </source>
</evidence>
<reference evidence="2 3" key="1">
    <citation type="submission" date="2020-07" db="EMBL/GenBank/DDBJ databases">
        <title>Huge and variable diversity of episymbiotic CPR bacteria and DPANN archaea in groundwater ecosystems.</title>
        <authorList>
            <person name="He C.Y."/>
            <person name="Keren R."/>
            <person name="Whittaker M."/>
            <person name="Farag I.F."/>
            <person name="Doudna J."/>
            <person name="Cate J.H.D."/>
            <person name="Banfield J.F."/>
        </authorList>
    </citation>
    <scope>NUCLEOTIDE SEQUENCE [LARGE SCALE GENOMIC DNA]</scope>
    <source>
        <strain evidence="2">NC_groundwater_70_Ag_B-0.1um_54_66</strain>
    </source>
</reference>
<protein>
    <recommendedName>
        <fullName evidence="4">Lipoprotein</fullName>
    </recommendedName>
</protein>